<dbReference type="Proteomes" id="UP001162164">
    <property type="component" value="Unassembled WGS sequence"/>
</dbReference>
<keyword evidence="2" id="KW-1185">Reference proteome</keyword>
<name>A0ABQ9IRL3_9CUCU</name>
<gene>
    <name evidence="1" type="ORF">NQ317_009536</name>
</gene>
<proteinExistence type="predicted"/>
<protein>
    <submittedName>
        <fullName evidence="1">Uncharacterized protein</fullName>
    </submittedName>
</protein>
<evidence type="ECO:0000313" key="2">
    <source>
        <dbReference type="Proteomes" id="UP001162164"/>
    </source>
</evidence>
<accession>A0ABQ9IRL3</accession>
<organism evidence="1 2">
    <name type="scientific">Molorchus minor</name>
    <dbReference type="NCBI Taxonomy" id="1323400"/>
    <lineage>
        <taxon>Eukaryota</taxon>
        <taxon>Metazoa</taxon>
        <taxon>Ecdysozoa</taxon>
        <taxon>Arthropoda</taxon>
        <taxon>Hexapoda</taxon>
        <taxon>Insecta</taxon>
        <taxon>Pterygota</taxon>
        <taxon>Neoptera</taxon>
        <taxon>Endopterygota</taxon>
        <taxon>Coleoptera</taxon>
        <taxon>Polyphaga</taxon>
        <taxon>Cucujiformia</taxon>
        <taxon>Chrysomeloidea</taxon>
        <taxon>Cerambycidae</taxon>
        <taxon>Lamiinae</taxon>
        <taxon>Monochamini</taxon>
        <taxon>Molorchus</taxon>
    </lineage>
</organism>
<comment type="caution">
    <text evidence="1">The sequence shown here is derived from an EMBL/GenBank/DDBJ whole genome shotgun (WGS) entry which is preliminary data.</text>
</comment>
<dbReference type="EMBL" id="JAPWTJ010003200">
    <property type="protein sequence ID" value="KAJ8960693.1"/>
    <property type="molecule type" value="Genomic_DNA"/>
</dbReference>
<evidence type="ECO:0000313" key="1">
    <source>
        <dbReference type="EMBL" id="KAJ8960693.1"/>
    </source>
</evidence>
<reference evidence="1" key="1">
    <citation type="journal article" date="2023" name="Insect Mol. Biol.">
        <title>Genome sequencing provides insights into the evolution of gene families encoding plant cell wall-degrading enzymes in longhorned beetles.</title>
        <authorList>
            <person name="Shin N.R."/>
            <person name="Okamura Y."/>
            <person name="Kirsch R."/>
            <person name="Pauchet Y."/>
        </authorList>
    </citation>
    <scope>NUCLEOTIDE SEQUENCE</scope>
    <source>
        <strain evidence="1">MMC_N1</strain>
    </source>
</reference>
<sequence length="120" mass="13411">MIPLRYCWLWITTSRVGEGLYGTQILAKFRNEGLKVGHQIAAAICPYCFQEPQSTKKTSFQALNAAQHSIGPFGRDRRREHVANGNSGYARSAKMANLCEPCYGPLKLVEDYESQANNEA</sequence>